<dbReference type="OrthoDB" id="1933933at2"/>
<evidence type="ECO:0000313" key="2">
    <source>
        <dbReference type="EMBL" id="SHJ80428.1"/>
    </source>
</evidence>
<sequence length="99" mass="11131">MTGSTLIILLASLWFIIFGLLITYNKKVREILVTGSRVTNKEAYVKFNGIFNIILGILGLVLGILDYFIKGYTLVFVVIFIVMMFSASLLQSLSAKKYK</sequence>
<protein>
    <recommendedName>
        <fullName evidence="4">DUF3784 domain-containing protein</fullName>
    </recommendedName>
</protein>
<feature type="transmembrane region" description="Helical" evidence="1">
    <location>
        <begin position="6"/>
        <end position="24"/>
    </location>
</feature>
<evidence type="ECO:0000313" key="3">
    <source>
        <dbReference type="Proteomes" id="UP000184080"/>
    </source>
</evidence>
<dbReference type="EMBL" id="FQZO01000008">
    <property type="protein sequence ID" value="SHJ80428.1"/>
    <property type="molecule type" value="Genomic_DNA"/>
</dbReference>
<dbReference type="Proteomes" id="UP000184080">
    <property type="component" value="Unassembled WGS sequence"/>
</dbReference>
<organism evidence="2 3">
    <name type="scientific">Clostridium amylolyticum</name>
    <dbReference type="NCBI Taxonomy" id="1121298"/>
    <lineage>
        <taxon>Bacteria</taxon>
        <taxon>Bacillati</taxon>
        <taxon>Bacillota</taxon>
        <taxon>Clostridia</taxon>
        <taxon>Eubacteriales</taxon>
        <taxon>Clostridiaceae</taxon>
        <taxon>Clostridium</taxon>
    </lineage>
</organism>
<dbReference type="RefSeq" id="WP_073010790.1">
    <property type="nucleotide sequence ID" value="NZ_FQZO01000008.1"/>
</dbReference>
<accession>A0A1M6MAB5</accession>
<keyword evidence="1" id="KW-1133">Transmembrane helix</keyword>
<dbReference type="AlphaFoldDB" id="A0A1M6MAB5"/>
<keyword evidence="3" id="KW-1185">Reference proteome</keyword>
<evidence type="ECO:0008006" key="4">
    <source>
        <dbReference type="Google" id="ProtNLM"/>
    </source>
</evidence>
<name>A0A1M6MAB5_9CLOT</name>
<proteinExistence type="predicted"/>
<gene>
    <name evidence="2" type="ORF">SAMN05444401_3915</name>
</gene>
<reference evidence="2 3" key="1">
    <citation type="submission" date="2016-11" db="EMBL/GenBank/DDBJ databases">
        <authorList>
            <person name="Jaros S."/>
            <person name="Januszkiewicz K."/>
            <person name="Wedrychowicz H."/>
        </authorList>
    </citation>
    <scope>NUCLEOTIDE SEQUENCE [LARGE SCALE GENOMIC DNA]</scope>
    <source>
        <strain evidence="2 3">DSM 21864</strain>
    </source>
</reference>
<feature type="transmembrane region" description="Helical" evidence="1">
    <location>
        <begin position="45"/>
        <end position="65"/>
    </location>
</feature>
<evidence type="ECO:0000256" key="1">
    <source>
        <dbReference type="SAM" id="Phobius"/>
    </source>
</evidence>
<feature type="transmembrane region" description="Helical" evidence="1">
    <location>
        <begin position="71"/>
        <end position="90"/>
    </location>
</feature>
<keyword evidence="1" id="KW-0812">Transmembrane</keyword>
<keyword evidence="1" id="KW-0472">Membrane</keyword>